<dbReference type="SUPFAM" id="SSF56281">
    <property type="entry name" value="Metallo-hydrolase/oxidoreductase"/>
    <property type="match status" value="1"/>
</dbReference>
<evidence type="ECO:0000256" key="1">
    <source>
        <dbReference type="ARBA" id="ARBA00022801"/>
    </source>
</evidence>
<dbReference type="Gene3D" id="3.40.50.10890">
    <property type="match status" value="1"/>
</dbReference>
<dbReference type="OrthoDB" id="40950at2157"/>
<dbReference type="InterPro" id="IPR001279">
    <property type="entry name" value="Metallo-B-lactamas"/>
</dbReference>
<dbReference type="PANTHER" id="PTHR11203:SF52">
    <property type="entry name" value="MRNA 3-END PROCESSING FACTOR"/>
    <property type="match status" value="1"/>
</dbReference>
<dbReference type="Proteomes" id="UP000000391">
    <property type="component" value="Chromosome"/>
</dbReference>
<dbReference type="Gene3D" id="3.60.15.10">
    <property type="entry name" value="Ribonuclease Z/Hydroxyacylglutathione hydrolase-like"/>
    <property type="match status" value="1"/>
</dbReference>
<evidence type="ECO:0000259" key="3">
    <source>
        <dbReference type="SMART" id="SM01027"/>
    </source>
</evidence>
<dbReference type="EMBL" id="CP002069">
    <property type="protein sequence ID" value="ADI73602.1"/>
    <property type="molecule type" value="Genomic_DNA"/>
</dbReference>
<gene>
    <name evidence="4" type="ordered locus">Metev_0700</name>
</gene>
<dbReference type="InterPro" id="IPR011108">
    <property type="entry name" value="RMMBL"/>
</dbReference>
<keyword evidence="5" id="KW-1185">Reference proteome</keyword>
<dbReference type="GO" id="GO:0016787">
    <property type="term" value="F:hydrolase activity"/>
    <property type="evidence" value="ECO:0007669"/>
    <property type="project" value="UniProtKB-KW"/>
</dbReference>
<dbReference type="InterPro" id="IPR050698">
    <property type="entry name" value="MBL"/>
</dbReference>
<dbReference type="KEGG" id="mev:Metev_0700"/>
<dbReference type="AlphaFoldDB" id="D7E6X8"/>
<evidence type="ECO:0000313" key="5">
    <source>
        <dbReference type="Proteomes" id="UP000000391"/>
    </source>
</evidence>
<dbReference type="InterPro" id="IPR036866">
    <property type="entry name" value="RibonucZ/Hydroxyglut_hydro"/>
</dbReference>
<dbReference type="Pfam" id="PF07521">
    <property type="entry name" value="RMMBL"/>
    <property type="match status" value="1"/>
</dbReference>
<dbReference type="SMART" id="SM01027">
    <property type="entry name" value="Beta-Casp"/>
    <property type="match status" value="1"/>
</dbReference>
<dbReference type="GO" id="GO:0004521">
    <property type="term" value="F:RNA endonuclease activity"/>
    <property type="evidence" value="ECO:0007669"/>
    <property type="project" value="TreeGrafter"/>
</dbReference>
<proteinExistence type="predicted"/>
<dbReference type="PANTHER" id="PTHR11203">
    <property type="entry name" value="CLEAVAGE AND POLYADENYLATION SPECIFICITY FACTOR FAMILY MEMBER"/>
    <property type="match status" value="1"/>
</dbReference>
<protein>
    <submittedName>
        <fullName evidence="4">RNA-metabolising metallo-beta-lactamase</fullName>
    </submittedName>
</protein>
<reference evidence="4 5" key="1">
    <citation type="submission" date="2010-06" db="EMBL/GenBank/DDBJ databases">
        <title>Complete sequence chromosome of Methanohalobium evestigatum Z-7303.</title>
        <authorList>
            <consortium name="US DOE Joint Genome Institute"/>
            <person name="Lucas S."/>
            <person name="Copeland A."/>
            <person name="Lapidus A."/>
            <person name="Cheng J.-F."/>
            <person name="Bruce D."/>
            <person name="Goodwin L."/>
            <person name="Pitluck S."/>
            <person name="Saunders E."/>
            <person name="Detter J.C."/>
            <person name="Han C."/>
            <person name="Tapia R."/>
            <person name="Land M."/>
            <person name="Hauser L."/>
            <person name="Kyrpides N."/>
            <person name="Mikhailova N."/>
            <person name="Sieprawska-Lupa M."/>
            <person name="Whitman W.B."/>
            <person name="Anderson I."/>
            <person name="Woyke T."/>
        </authorList>
    </citation>
    <scope>NUCLEOTIDE SEQUENCE [LARGE SCALE GENOMIC DNA]</scope>
    <source>
        <strain evidence="5">ATCC BAA-1072 / DSM 3721 / NBRC 107634 / OCM 161 / Z-7303</strain>
    </source>
</reference>
<dbReference type="InterPro" id="IPR022712">
    <property type="entry name" value="Beta_Casp"/>
</dbReference>
<feature type="domain" description="Metallo-beta-lactamase" evidence="2">
    <location>
        <begin position="13"/>
        <end position="213"/>
    </location>
</feature>
<feature type="domain" description="Beta-Casp" evidence="3">
    <location>
        <begin position="223"/>
        <end position="330"/>
    </location>
</feature>
<dbReference type="RefSeq" id="WP_013194170.1">
    <property type="nucleotide sequence ID" value="NC_014253.1"/>
</dbReference>
<keyword evidence="1" id="KW-0378">Hydrolase</keyword>
<dbReference type="HOGENOM" id="CLU_009673_5_1_2"/>
<organism evidence="4 5">
    <name type="scientific">Methanohalobium evestigatum (strain ATCC BAA-1072 / DSM 3721 / NBRC 107634 / OCM 161 / Z-7303)</name>
    <dbReference type="NCBI Taxonomy" id="644295"/>
    <lineage>
        <taxon>Archaea</taxon>
        <taxon>Methanobacteriati</taxon>
        <taxon>Methanobacteriota</taxon>
        <taxon>Stenosarchaea group</taxon>
        <taxon>Methanomicrobia</taxon>
        <taxon>Methanosarcinales</taxon>
        <taxon>Methanosarcinaceae</taxon>
        <taxon>Methanohalobium</taxon>
    </lineage>
</organism>
<dbReference type="Pfam" id="PF12706">
    <property type="entry name" value="Lactamase_B_2"/>
    <property type="match status" value="1"/>
</dbReference>
<dbReference type="SMART" id="SM00849">
    <property type="entry name" value="Lactamase_B"/>
    <property type="match status" value="1"/>
</dbReference>
<evidence type="ECO:0000313" key="4">
    <source>
        <dbReference type="EMBL" id="ADI73602.1"/>
    </source>
</evidence>
<evidence type="ECO:0000259" key="2">
    <source>
        <dbReference type="SMART" id="SM00849"/>
    </source>
</evidence>
<dbReference type="Pfam" id="PF10996">
    <property type="entry name" value="Beta-Casp"/>
    <property type="match status" value="1"/>
</dbReference>
<dbReference type="GeneID" id="9346321"/>
<accession>D7E6X8</accession>
<dbReference type="CDD" id="cd16295">
    <property type="entry name" value="TTHA0252-CPSF-like_MBL-fold"/>
    <property type="match status" value="1"/>
</dbReference>
<name>D7E6X8_METEZ</name>
<dbReference type="STRING" id="644295.Metev_0700"/>
<sequence>MKLDFRGGCREVGRSSVYLNDEILIDYGMKPGEIAQYPLNNLHPKSVLVTHGHLDHCGALTNLIHDNSEIFMTPPTADFTEMLAEDTLKIAENENIPPAYNLEDLKYFMNRTNKVDTGMEFSTNGYKVHFYDAGHIPGSSSVYIETKEGESICYTGDVNTIDTRLLYGADVFPDADTLIIESTYFGEDHTPRKKLESEFIESLKSTIDIGGSVIIPAFAIGRTHEILMMLDSYGINAHVDGMGLDAYSIMKKYPDYIKNIKHLKKAFRDASVVKGKKREKLPRDSSVIVTTAGMLNGGPVLQYLDKVYKDPKSKIMLTGYQVEGTNGRSAIENGFIENKGIRQKLQTEIEQYDFSAHCGDRELKQLVKDFCDRGTERVITMHGDNSEGFARWIVDKIGVEAYAPSNGDIYKF</sequence>